<feature type="region of interest" description="Disordered" evidence="2">
    <location>
        <begin position="785"/>
        <end position="893"/>
    </location>
</feature>
<feature type="compositionally biased region" description="Polar residues" evidence="2">
    <location>
        <begin position="785"/>
        <end position="804"/>
    </location>
</feature>
<dbReference type="InterPro" id="IPR039895">
    <property type="entry name" value="COBL-like"/>
</dbReference>
<feature type="region of interest" description="Disordered" evidence="2">
    <location>
        <begin position="246"/>
        <end position="273"/>
    </location>
</feature>
<sequence length="1347" mass="148768">MSVICFRCCRKGMSSSTKRGAAPAAPGVGLKIPPPGMSNNGSGPPPPLSYQSEPVDDENMNEVITDILELEIILPNGQTTQMTVHHSIPMMDLLIQLAAKNKVNPSGYTLVVISEETGRSIDYKANQTVGSVGSQTIRLVPKKGEADKISGKSMKGNSTQPFEMTHRFTVNLPRHQKMVSRISPATPLDQLFNKVCQEKNLNPANYMFQHAGNPNMKLDLRSMTVGDLKSNEVNFIPSAMIDNAKSMPDLSRSESLSQSREHAPTYMPGVSEPKKKRGFLSFLKKDKKFKLSEAEYKTESTSRASTSTSMPKALTPPPERKNTDNSQTVRPKSMFASSKPSEISMLKENGFSEPLKESTNTNMNTLPKAPNRTGKKRHAPPPPPSEVTPSSSSQVPPPVRTVQVVVDEQKTETQSQDRVVKTSDNKNGPENVNQRLHSRNSSDSSGYHELTLSGAESPEAGRVKSSFKTSIDTTSIESADNNNDSGVTDLQPSQNSSLAKNMAAGDSQTLPLNRGIIKPPRQRSHSLERKDDKLTPVSVKPSTKKKRAPAPPQPGVVKVPQLPVHEELSAPDEPVIKSSSPRPDVSDTPAEMPDTPVENLRDQYEIELSTSLHNDDVDLVTVGEMKAADISVFHEDSTNQQSSREEEDELMTERASLCSEDIDNILIVQPKPLRPCSFVAPPPPLEPPPDMSPEKEYVDKGVVVNEDNSSLAPGSLKGSPVSMHSRMSSRSSIGSVNTIEDVSLDFERTIALGEEYLQADNRENDDGYKTEMARFVQQMTKLTVGSDQDSANLSDSASFTPSIQDTEESDTGSVIHHGSEPSDIIPPVEPSDTDSLTESEVSTQEDAEQREKERQARLSAIFSNTYNSWEETPTQEEEVTSPRDSKSIGRAINQKLLSPSDDIIKELTYDIPENLTIQPPPEFQNEPTETDTPKAKPQVEEEEEEEEEEWSETIEEVYHLGPSSSYTFGGAYHKIPDFETKKEPDSPKSKSSKSLSPFSYYKEPELKTCVISATATPREKEEFVLTTSDLANVNFVASPPMKNRISKSSSRSSRSGSYTQPSYGEENYGINESVKSRISDLSFMQNSENEVETVLEDKSISVMNMPTMRQSSPALSPVNIQTSSLNISGPRKLTPSGWVNEDVNEPSTNTAYNYSSTPVSSVHQDNLRSRHQLAAKTYSRLLTPSGWQSSSPTPQDEPTEISPVHDSMDEAKMAQYDQLQQQFKQWQDQLKMNQTLLASQQMSPENQAMQAQMQMQIKMQQSMMEQLQQSMLALTQDTPAVSQNNSTTASPPTPPPVTMVTATPKVNKSSTPKKYDKRFERQLDPREELMIAIRKFGGHTGFEQIQQ</sequence>
<feature type="region of interest" description="Disordered" evidence="2">
    <location>
        <begin position="632"/>
        <end position="653"/>
    </location>
</feature>
<feature type="compositionally biased region" description="Basic and acidic residues" evidence="2">
    <location>
        <begin position="847"/>
        <end position="856"/>
    </location>
</feature>
<feature type="region of interest" description="Disordered" evidence="2">
    <location>
        <begin position="1036"/>
        <end position="1067"/>
    </location>
</feature>
<dbReference type="GO" id="GO:0003785">
    <property type="term" value="F:actin monomer binding"/>
    <property type="evidence" value="ECO:0007669"/>
    <property type="project" value="InterPro"/>
</dbReference>
<feature type="compositionally biased region" description="Polar residues" evidence="2">
    <location>
        <begin position="861"/>
        <end position="872"/>
    </location>
</feature>
<feature type="compositionally biased region" description="Basic and acidic residues" evidence="2">
    <location>
        <begin position="974"/>
        <end position="988"/>
    </location>
</feature>
<feature type="region of interest" description="Disordered" evidence="2">
    <location>
        <begin position="706"/>
        <end position="734"/>
    </location>
</feature>
<organism evidence="3 4">
    <name type="scientific">Patella caerulea</name>
    <name type="common">Rayed Mediterranean limpet</name>
    <dbReference type="NCBI Taxonomy" id="87958"/>
    <lineage>
        <taxon>Eukaryota</taxon>
        <taxon>Metazoa</taxon>
        <taxon>Spiralia</taxon>
        <taxon>Lophotrochozoa</taxon>
        <taxon>Mollusca</taxon>
        <taxon>Gastropoda</taxon>
        <taxon>Patellogastropoda</taxon>
        <taxon>Patelloidea</taxon>
        <taxon>Patellidae</taxon>
        <taxon>Patella</taxon>
    </lineage>
</organism>
<dbReference type="Gene3D" id="3.10.20.90">
    <property type="entry name" value="Phosphatidylinositol 3-kinase Catalytic Subunit, Chain A, domain 1"/>
    <property type="match status" value="1"/>
</dbReference>
<feature type="compositionally biased region" description="Acidic residues" evidence="2">
    <location>
        <begin position="940"/>
        <end position="955"/>
    </location>
</feature>
<feature type="compositionally biased region" description="Polar residues" evidence="2">
    <location>
        <begin position="324"/>
        <end position="341"/>
    </location>
</feature>
<feature type="coiled-coil region" evidence="1">
    <location>
        <begin position="1216"/>
        <end position="1277"/>
    </location>
</feature>
<evidence type="ECO:0000256" key="1">
    <source>
        <dbReference type="SAM" id="Coils"/>
    </source>
</evidence>
<dbReference type="PANTHER" id="PTHR21557:SF2">
    <property type="entry name" value="CORDON-BLEU PROTEIN-LIKE 1"/>
    <property type="match status" value="1"/>
</dbReference>
<proteinExistence type="predicted"/>
<feature type="compositionally biased region" description="Polar residues" evidence="2">
    <location>
        <begin position="1183"/>
        <end position="1196"/>
    </location>
</feature>
<evidence type="ECO:0008006" key="5">
    <source>
        <dbReference type="Google" id="ProtNLM"/>
    </source>
</evidence>
<dbReference type="Proteomes" id="UP001347796">
    <property type="component" value="Unassembled WGS sequence"/>
</dbReference>
<evidence type="ECO:0000313" key="4">
    <source>
        <dbReference type="Proteomes" id="UP001347796"/>
    </source>
</evidence>
<feature type="compositionally biased region" description="Acidic residues" evidence="2">
    <location>
        <begin position="831"/>
        <end position="846"/>
    </location>
</feature>
<reference evidence="3 4" key="1">
    <citation type="submission" date="2024-01" db="EMBL/GenBank/DDBJ databases">
        <title>The genome of the rayed Mediterranean limpet Patella caerulea (Linnaeus, 1758).</title>
        <authorList>
            <person name="Anh-Thu Weber A."/>
            <person name="Halstead-Nussloch G."/>
        </authorList>
    </citation>
    <scope>NUCLEOTIDE SEQUENCE [LARGE SCALE GENOMIC DNA]</scope>
    <source>
        <strain evidence="3">AATW-2023a</strain>
        <tissue evidence="3">Whole specimen</tissue>
    </source>
</reference>
<feature type="region of interest" description="Disordered" evidence="2">
    <location>
        <begin position="1278"/>
        <end position="1321"/>
    </location>
</feature>
<gene>
    <name evidence="3" type="ORF">SNE40_018064</name>
</gene>
<accession>A0AAN8J7N8</accession>
<feature type="region of interest" description="Disordered" evidence="2">
    <location>
        <begin position="293"/>
        <end position="599"/>
    </location>
</feature>
<dbReference type="PANTHER" id="PTHR21557">
    <property type="entry name" value="CORDON-BLEU"/>
    <property type="match status" value="1"/>
</dbReference>
<name>A0AAN8J7N8_PATCE</name>
<feature type="compositionally biased region" description="Low complexity" evidence="2">
    <location>
        <begin position="387"/>
        <end position="406"/>
    </location>
</feature>
<feature type="region of interest" description="Disordered" evidence="2">
    <location>
        <begin position="911"/>
        <end position="957"/>
    </location>
</feature>
<protein>
    <recommendedName>
        <fullName evidence="5">WH2 domain-containing protein</fullName>
    </recommendedName>
</protein>
<feature type="compositionally biased region" description="Basic and acidic residues" evidence="2">
    <location>
        <begin position="525"/>
        <end position="534"/>
    </location>
</feature>
<feature type="compositionally biased region" description="Polar residues" evidence="2">
    <location>
        <begin position="425"/>
        <end position="445"/>
    </location>
</feature>
<evidence type="ECO:0000256" key="2">
    <source>
        <dbReference type="SAM" id="MobiDB-lite"/>
    </source>
</evidence>
<keyword evidence="1" id="KW-0175">Coiled coil</keyword>
<keyword evidence="4" id="KW-1185">Reference proteome</keyword>
<feature type="region of interest" description="Disordered" evidence="2">
    <location>
        <begin position="14"/>
        <end position="54"/>
    </location>
</feature>
<evidence type="ECO:0000313" key="3">
    <source>
        <dbReference type="EMBL" id="KAK6172112.1"/>
    </source>
</evidence>
<feature type="compositionally biased region" description="Low complexity" evidence="2">
    <location>
        <begin position="1046"/>
        <end position="1057"/>
    </location>
</feature>
<dbReference type="EMBL" id="JAZGQO010000012">
    <property type="protein sequence ID" value="KAK6172112.1"/>
    <property type="molecule type" value="Genomic_DNA"/>
</dbReference>
<feature type="compositionally biased region" description="Polar residues" evidence="2">
    <location>
        <begin position="466"/>
        <end position="499"/>
    </location>
</feature>
<feature type="region of interest" description="Disordered" evidence="2">
    <location>
        <begin position="1183"/>
        <end position="1202"/>
    </location>
</feature>
<feature type="compositionally biased region" description="Low complexity" evidence="2">
    <location>
        <begin position="718"/>
        <end position="734"/>
    </location>
</feature>
<comment type="caution">
    <text evidence="3">The sequence shown here is derived from an EMBL/GenBank/DDBJ whole genome shotgun (WGS) entry which is preliminary data.</text>
</comment>
<feature type="region of interest" description="Disordered" evidence="2">
    <location>
        <begin position="969"/>
        <end position="997"/>
    </location>
</feature>